<evidence type="ECO:0000313" key="2">
    <source>
        <dbReference type="EMBL" id="KAH3807663.1"/>
    </source>
</evidence>
<comment type="caution">
    <text evidence="2">The sequence shown here is derived from an EMBL/GenBank/DDBJ whole genome shotgun (WGS) entry which is preliminary data.</text>
</comment>
<dbReference type="Gene3D" id="3.30.710.10">
    <property type="entry name" value="Potassium Channel Kv1.1, Chain A"/>
    <property type="match status" value="1"/>
</dbReference>
<dbReference type="SUPFAM" id="SSF54695">
    <property type="entry name" value="POZ domain"/>
    <property type="match status" value="1"/>
</dbReference>
<accession>A0A9D4JGB0</accession>
<evidence type="ECO:0000259" key="1">
    <source>
        <dbReference type="PROSITE" id="PS50097"/>
    </source>
</evidence>
<evidence type="ECO:0000313" key="3">
    <source>
        <dbReference type="Proteomes" id="UP000828390"/>
    </source>
</evidence>
<dbReference type="PROSITE" id="PS50097">
    <property type="entry name" value="BTB"/>
    <property type="match status" value="1"/>
</dbReference>
<name>A0A9D4JGB0_DREPO</name>
<feature type="domain" description="BTB" evidence="1">
    <location>
        <begin position="5"/>
        <end position="100"/>
    </location>
</feature>
<gene>
    <name evidence="2" type="ORF">DPMN_136010</name>
</gene>
<dbReference type="InterPro" id="IPR011333">
    <property type="entry name" value="SKP1/BTB/POZ_sf"/>
</dbReference>
<dbReference type="EMBL" id="JAIWYP010000006">
    <property type="protein sequence ID" value="KAH3807663.1"/>
    <property type="molecule type" value="Genomic_DNA"/>
</dbReference>
<dbReference type="PANTHER" id="PTHR24410:SF46">
    <property type="entry name" value="SERINE-ENRICHED PROTEIN"/>
    <property type="match status" value="1"/>
</dbReference>
<dbReference type="SMART" id="SM00225">
    <property type="entry name" value="BTB"/>
    <property type="match status" value="1"/>
</dbReference>
<reference evidence="2" key="2">
    <citation type="submission" date="2020-11" db="EMBL/GenBank/DDBJ databases">
        <authorList>
            <person name="McCartney M.A."/>
            <person name="Auch B."/>
            <person name="Kono T."/>
            <person name="Mallez S."/>
            <person name="Becker A."/>
            <person name="Gohl D.M."/>
            <person name="Silverstein K.A.T."/>
            <person name="Koren S."/>
            <person name="Bechman K.B."/>
            <person name="Herman A."/>
            <person name="Abrahante J.E."/>
            <person name="Garbe J."/>
        </authorList>
    </citation>
    <scope>NUCLEOTIDE SEQUENCE</scope>
    <source>
        <strain evidence="2">Duluth1</strain>
        <tissue evidence="2">Whole animal</tissue>
    </source>
</reference>
<sequence>MPEMCDVTFLVGAREVPVHGLKAVMASRSRIMFELIQKHIHLRISEQSKVTKTKKIKGKSPVGLSQLSSEKLKIPITNYDAEVFRLLVEFIHCGEVNINEDTVAGLFCGATQFEVPELPGACLDFVERCVKLRRTENIRFHAECFKFNAAAKTLLDKV</sequence>
<dbReference type="PANTHER" id="PTHR24410">
    <property type="entry name" value="HL07962P-RELATED"/>
    <property type="match status" value="1"/>
</dbReference>
<dbReference type="InterPro" id="IPR051481">
    <property type="entry name" value="BTB-POZ/Galectin-3-binding"/>
</dbReference>
<dbReference type="AlphaFoldDB" id="A0A9D4JGB0"/>
<proteinExistence type="predicted"/>
<keyword evidence="3" id="KW-1185">Reference proteome</keyword>
<dbReference type="InterPro" id="IPR000210">
    <property type="entry name" value="BTB/POZ_dom"/>
</dbReference>
<protein>
    <recommendedName>
        <fullName evidence="1">BTB domain-containing protein</fullName>
    </recommendedName>
</protein>
<dbReference type="Proteomes" id="UP000828390">
    <property type="component" value="Unassembled WGS sequence"/>
</dbReference>
<dbReference type="Pfam" id="PF00651">
    <property type="entry name" value="BTB"/>
    <property type="match status" value="1"/>
</dbReference>
<organism evidence="2 3">
    <name type="scientific">Dreissena polymorpha</name>
    <name type="common">Zebra mussel</name>
    <name type="synonym">Mytilus polymorpha</name>
    <dbReference type="NCBI Taxonomy" id="45954"/>
    <lineage>
        <taxon>Eukaryota</taxon>
        <taxon>Metazoa</taxon>
        <taxon>Spiralia</taxon>
        <taxon>Lophotrochozoa</taxon>
        <taxon>Mollusca</taxon>
        <taxon>Bivalvia</taxon>
        <taxon>Autobranchia</taxon>
        <taxon>Heteroconchia</taxon>
        <taxon>Euheterodonta</taxon>
        <taxon>Imparidentia</taxon>
        <taxon>Neoheterodontei</taxon>
        <taxon>Myida</taxon>
        <taxon>Dreissenoidea</taxon>
        <taxon>Dreissenidae</taxon>
        <taxon>Dreissena</taxon>
    </lineage>
</organism>
<reference evidence="2" key="1">
    <citation type="journal article" date="2019" name="bioRxiv">
        <title>The Genome of the Zebra Mussel, Dreissena polymorpha: A Resource for Invasive Species Research.</title>
        <authorList>
            <person name="McCartney M.A."/>
            <person name="Auch B."/>
            <person name="Kono T."/>
            <person name="Mallez S."/>
            <person name="Zhang Y."/>
            <person name="Obille A."/>
            <person name="Becker A."/>
            <person name="Abrahante J.E."/>
            <person name="Garbe J."/>
            <person name="Badalamenti J.P."/>
            <person name="Herman A."/>
            <person name="Mangelson H."/>
            <person name="Liachko I."/>
            <person name="Sullivan S."/>
            <person name="Sone E.D."/>
            <person name="Koren S."/>
            <person name="Silverstein K.A.T."/>
            <person name="Beckman K.B."/>
            <person name="Gohl D.M."/>
        </authorList>
    </citation>
    <scope>NUCLEOTIDE SEQUENCE</scope>
    <source>
        <strain evidence="2">Duluth1</strain>
        <tissue evidence="2">Whole animal</tissue>
    </source>
</reference>